<evidence type="ECO:0000259" key="2">
    <source>
        <dbReference type="Pfam" id="PF00535"/>
    </source>
</evidence>
<organism evidence="3 4">
    <name type="scientific">Robinsoniella peoriensis</name>
    <dbReference type="NCBI Taxonomy" id="180332"/>
    <lineage>
        <taxon>Bacteria</taxon>
        <taxon>Bacillati</taxon>
        <taxon>Bacillota</taxon>
        <taxon>Clostridia</taxon>
        <taxon>Lachnospirales</taxon>
        <taxon>Lachnospiraceae</taxon>
        <taxon>Robinsoniella</taxon>
    </lineage>
</organism>
<keyword evidence="4" id="KW-1185">Reference proteome</keyword>
<dbReference type="Pfam" id="PF00535">
    <property type="entry name" value="Glycos_transf_2"/>
    <property type="match status" value="2"/>
</dbReference>
<dbReference type="PANTHER" id="PTHR43179:SF7">
    <property type="entry name" value="RHAMNOSYLTRANSFERASE WBBL"/>
    <property type="match status" value="1"/>
</dbReference>
<dbReference type="InterPro" id="IPR029044">
    <property type="entry name" value="Nucleotide-diphossugar_trans"/>
</dbReference>
<comment type="caution">
    <text evidence="3">The sequence shown here is derived from an EMBL/GenBank/DDBJ whole genome shotgun (WGS) entry which is preliminary data.</text>
</comment>
<dbReference type="EC" id="2.4.1.212" evidence="3"/>
<keyword evidence="3" id="KW-0808">Transferase</keyword>
<dbReference type="STRING" id="180332.GCA_000797495_02671"/>
<feature type="domain" description="Glycosyltransferase 2-like" evidence="2">
    <location>
        <begin position="744"/>
        <end position="923"/>
    </location>
</feature>
<protein>
    <submittedName>
        <fullName evidence="3">Hyaluronan synthase</fullName>
        <ecNumber evidence="3">2.4.1.212</ecNumber>
    </submittedName>
</protein>
<evidence type="ECO:0000256" key="1">
    <source>
        <dbReference type="SAM" id="Coils"/>
    </source>
</evidence>
<dbReference type="CDD" id="cd04184">
    <property type="entry name" value="GT2_RfbC_Mx_like"/>
    <property type="match status" value="1"/>
</dbReference>
<evidence type="ECO:0000313" key="4">
    <source>
        <dbReference type="Proteomes" id="UP000306509"/>
    </source>
</evidence>
<dbReference type="PANTHER" id="PTHR43179">
    <property type="entry name" value="RHAMNOSYLTRANSFERASE WBBL"/>
    <property type="match status" value="1"/>
</dbReference>
<dbReference type="Proteomes" id="UP000306509">
    <property type="component" value="Unassembled WGS sequence"/>
</dbReference>
<proteinExistence type="predicted"/>
<dbReference type="SUPFAM" id="SSF53448">
    <property type="entry name" value="Nucleotide-diphospho-sugar transferases"/>
    <property type="match status" value="2"/>
</dbReference>
<keyword evidence="1" id="KW-0175">Coiled coil</keyword>
<gene>
    <name evidence="3" type="primary">hyaD_1</name>
    <name evidence="3" type="ORF">DSM106044_04258</name>
</gene>
<dbReference type="GO" id="GO:0050501">
    <property type="term" value="F:hyaluronan synthase activity"/>
    <property type="evidence" value="ECO:0007669"/>
    <property type="project" value="UniProtKB-EC"/>
</dbReference>
<dbReference type="InterPro" id="IPR001173">
    <property type="entry name" value="Glyco_trans_2-like"/>
</dbReference>
<feature type="domain" description="Glycosyltransferase 2-like" evidence="2">
    <location>
        <begin position="488"/>
        <end position="617"/>
    </location>
</feature>
<dbReference type="EMBL" id="QGQD01000079">
    <property type="protein sequence ID" value="TLC98928.1"/>
    <property type="molecule type" value="Genomic_DNA"/>
</dbReference>
<evidence type="ECO:0000313" key="3">
    <source>
        <dbReference type="EMBL" id="TLC98928.1"/>
    </source>
</evidence>
<dbReference type="Gene3D" id="3.90.550.10">
    <property type="entry name" value="Spore Coat Polysaccharide Biosynthesis Protein SpsA, Chain A"/>
    <property type="match status" value="2"/>
</dbReference>
<dbReference type="AlphaFoldDB" id="A0A4U8Q3H3"/>
<reference evidence="3 4" key="1">
    <citation type="journal article" date="2019" name="Anaerobe">
        <title>Detection of Robinsoniella peoriensis in multiple bone samples of a trauma patient.</title>
        <authorList>
            <person name="Schrottner P."/>
            <person name="Hartwich K."/>
            <person name="Bunk B."/>
            <person name="Schober I."/>
            <person name="Helbig S."/>
            <person name="Rudolph W.W."/>
            <person name="Gunzer F."/>
        </authorList>
    </citation>
    <scope>NUCLEOTIDE SEQUENCE [LARGE SCALE GENOMIC DNA]</scope>
    <source>
        <strain evidence="3 4">DSM 106044</strain>
    </source>
</reference>
<keyword evidence="3" id="KW-0328">Glycosyltransferase</keyword>
<dbReference type="CDD" id="cd04186">
    <property type="entry name" value="GT_2_like_c"/>
    <property type="match status" value="1"/>
</dbReference>
<name>A0A4U8Q3H3_9FIRM</name>
<feature type="coiled-coil region" evidence="1">
    <location>
        <begin position="376"/>
        <end position="413"/>
    </location>
</feature>
<dbReference type="RefSeq" id="WP_243133083.1">
    <property type="nucleotide sequence ID" value="NZ_QGQD01000079.1"/>
</dbReference>
<accession>A0A4U8Q3H3</accession>
<sequence length="1014" mass="117443">MKKVVYSKFSNERSKAFDIRTDILIDEHKKKTVRKVPCYEDGIPHVNNIKRWYDELSQMFHGTKISVNHCALTEEGVELEYLEGMYTLEEGLHQLWQSGKKDKAMKYLNIYIEIIRESATEPFRMTEEFREIFGNPCLPENQYSMPVSNIDMVLGNILVGKGWNLIDYEWTFAFPIPVDFVIFRVLHYFLHGNEDISKNDLTQYYRQEGICPDQIPVYLEMEKSFQDYVVRGHVPIREMYSSISQGFIDLRGDGLGVNYHPKTKFVSTLYYSGGEVFSEERSLHQKLYLDKEGSFSVTFEIENPGDIGMLRWDPLEREICCCRIDNIISECMTQIEPMNGFHQGDGDVFWDYDPAYIIQGNFKELHSITIQGHIDILDEREMVKNLKAQRKELTELREKAHRYHDKGKELQDQLHALRQTKGFQAMEKMRTARNYAKFKAKQMMPQKPDTEAVKPKTPYQNWFEAQLPTQAQLESQRKHQFLYKPVISILVPTYNTPLKYLHEMIESVQSQTYGKWELCIADGSCGNKELEEAFESYAKKDARIKYVLLDSNKGISENTNGAIPLATGDYIALLDHDDVLAPNALSEMVQALQDKKTDIVYSDEDKVNADLTEHMDPNLKPDFSLDLLRSHNYITHLFIVKSSIFHEVGGFRKEFDGAQDYDLMFRCIEKAKVIKHVPKILYYWRMHSNSTAENPESKMYAYEAGRKAIEEHLKRVGVKADVERMDLWGMNHVKYHTPGDPLVSIIIPNKDHTKDLDLCVRSILEKSNYKNIEFIVVENNSQKKDTFSYYEKLSQEFKNVHVITWESGFNYSAINNFGVKHAKGDYLLFLNNDTELISPDGIREMLGCCMREEVGCVGAKLLFADDTVQHAGIVLGFGGFAGHVFSGIGKDDLGFMLRPVINCNYSAVTAACMMVRREVFEEVGCFNEDFAVALNDVEFCMKVRAKKYLIVYNAFSLWHHYESKSRGYEDTPEKQARFQKEVEKFRSVWGPVVDAGDPYYNQNFSVNRAPFTLW</sequence>